<dbReference type="SUPFAM" id="SSF56112">
    <property type="entry name" value="Protein kinase-like (PK-like)"/>
    <property type="match status" value="1"/>
</dbReference>
<dbReference type="EMBL" id="QGGR01000031">
    <property type="protein sequence ID" value="PWK32073.1"/>
    <property type="molecule type" value="Genomic_DNA"/>
</dbReference>
<reference evidence="2 3" key="1">
    <citation type="submission" date="2018-05" db="EMBL/GenBank/DDBJ databases">
        <title>Genomic Encyclopedia of Archaeal and Bacterial Type Strains, Phase II (KMG-II): from individual species to whole genera.</title>
        <authorList>
            <person name="Goeker M."/>
        </authorList>
    </citation>
    <scope>NUCLEOTIDE SEQUENCE [LARGE SCALE GENOMIC DNA]</scope>
    <source>
        <strain evidence="2 3">DSM 45184</strain>
    </source>
</reference>
<dbReference type="Proteomes" id="UP000245697">
    <property type="component" value="Unassembled WGS sequence"/>
</dbReference>
<dbReference type="PANTHER" id="PTHR21310:SF15">
    <property type="entry name" value="AMINOGLYCOSIDE PHOSPHOTRANSFERASE DOMAIN-CONTAINING PROTEIN"/>
    <property type="match status" value="1"/>
</dbReference>
<dbReference type="InterPro" id="IPR011009">
    <property type="entry name" value="Kinase-like_dom_sf"/>
</dbReference>
<dbReference type="AlphaFoldDB" id="A0A316F5S2"/>
<dbReference type="GO" id="GO:0016301">
    <property type="term" value="F:kinase activity"/>
    <property type="evidence" value="ECO:0007669"/>
    <property type="project" value="UniProtKB-KW"/>
</dbReference>
<protein>
    <submittedName>
        <fullName evidence="2">Fructosamine-3-kinase</fullName>
    </submittedName>
</protein>
<proteinExistence type="predicted"/>
<keyword evidence="3" id="KW-1185">Reference proteome</keyword>
<dbReference type="RefSeq" id="WP_109602017.1">
    <property type="nucleotide sequence ID" value="NZ_BONA01000085.1"/>
</dbReference>
<dbReference type="InterPro" id="IPR051678">
    <property type="entry name" value="AGP_Transferase"/>
</dbReference>
<sequence>MESLTKNRQTPGTLRAMIAQAYGPDQVPDGDAGWWTELGHGWFNVAYRIRLRSAAEVVLKIAPPPHVEVMTYERGAMATELAALRLIREHTDVPVPAVDHADTSRTLCDADWFVMPYIDADNLGMIRDSLTPADRDAFQEALGAATARLNTIRGPAFGPLTGPGLPTWRAAFTTMIESVLSDGERRAVSLGRPYLEIRTLISDNAGCLDEVTEPRFVEWDLWDNNAMVRDGRIVAIIDHERAFWGDPLIEAGFTGTEQPAFGDSRSFIKGYGHPPLTHPERVRRRLYNLYLTLIMAVEIPYRNLGGADHHTWVHARLTEALALLDASGR</sequence>
<name>A0A316F5S2_9ACTN</name>
<comment type="caution">
    <text evidence="2">The sequence shown here is derived from an EMBL/GenBank/DDBJ whole genome shotgun (WGS) entry which is preliminary data.</text>
</comment>
<dbReference type="Gene3D" id="3.90.1200.10">
    <property type="match status" value="1"/>
</dbReference>
<organism evidence="2 3">
    <name type="scientific">Actinoplanes xinjiangensis</name>
    <dbReference type="NCBI Taxonomy" id="512350"/>
    <lineage>
        <taxon>Bacteria</taxon>
        <taxon>Bacillati</taxon>
        <taxon>Actinomycetota</taxon>
        <taxon>Actinomycetes</taxon>
        <taxon>Micromonosporales</taxon>
        <taxon>Micromonosporaceae</taxon>
        <taxon>Actinoplanes</taxon>
    </lineage>
</organism>
<accession>A0A316F5S2</accession>
<keyword evidence="2" id="KW-0418">Kinase</keyword>
<evidence type="ECO:0000313" key="2">
    <source>
        <dbReference type="EMBL" id="PWK32073.1"/>
    </source>
</evidence>
<gene>
    <name evidence="2" type="ORF">BC793_13168</name>
</gene>
<dbReference type="PANTHER" id="PTHR21310">
    <property type="entry name" value="AMINOGLYCOSIDE PHOSPHOTRANSFERASE-RELATED-RELATED"/>
    <property type="match status" value="1"/>
</dbReference>
<dbReference type="InterPro" id="IPR002575">
    <property type="entry name" value="Aminoglycoside_PTrfase"/>
</dbReference>
<dbReference type="OrthoDB" id="5490445at2"/>
<dbReference type="Pfam" id="PF01636">
    <property type="entry name" value="APH"/>
    <property type="match status" value="1"/>
</dbReference>
<dbReference type="Gene3D" id="3.30.200.20">
    <property type="entry name" value="Phosphorylase Kinase, domain 1"/>
    <property type="match status" value="1"/>
</dbReference>
<feature type="domain" description="Aminoglycoside phosphotransferase" evidence="1">
    <location>
        <begin position="35"/>
        <end position="273"/>
    </location>
</feature>
<keyword evidence="2" id="KW-0808">Transferase</keyword>
<evidence type="ECO:0000259" key="1">
    <source>
        <dbReference type="Pfam" id="PF01636"/>
    </source>
</evidence>
<evidence type="ECO:0000313" key="3">
    <source>
        <dbReference type="Proteomes" id="UP000245697"/>
    </source>
</evidence>